<organism evidence="5">
    <name type="scientific">Thelazia callipaeda</name>
    <name type="common">Oriental eyeworm</name>
    <name type="synonym">Parasitic nematode</name>
    <dbReference type="NCBI Taxonomy" id="103827"/>
    <lineage>
        <taxon>Eukaryota</taxon>
        <taxon>Metazoa</taxon>
        <taxon>Ecdysozoa</taxon>
        <taxon>Nematoda</taxon>
        <taxon>Chromadorea</taxon>
        <taxon>Rhabditida</taxon>
        <taxon>Spirurina</taxon>
        <taxon>Spiruromorpha</taxon>
        <taxon>Thelazioidea</taxon>
        <taxon>Thelaziidae</taxon>
        <taxon>Thelazia</taxon>
    </lineage>
</organism>
<evidence type="ECO:0000313" key="4">
    <source>
        <dbReference type="Proteomes" id="UP000276776"/>
    </source>
</evidence>
<dbReference type="Proteomes" id="UP000276776">
    <property type="component" value="Unassembled WGS sequence"/>
</dbReference>
<dbReference type="AlphaFoldDB" id="A0A0N5CJM8"/>
<protein>
    <submittedName>
        <fullName evidence="3 5">Uncharacterized protein</fullName>
    </submittedName>
</protein>
<evidence type="ECO:0000313" key="5">
    <source>
        <dbReference type="WBParaSite" id="TCLT_0000024001-mRNA-1"/>
    </source>
</evidence>
<feature type="coiled-coil region" evidence="1">
    <location>
        <begin position="150"/>
        <end position="251"/>
    </location>
</feature>
<reference evidence="3 4" key="2">
    <citation type="submission" date="2018-11" db="EMBL/GenBank/DDBJ databases">
        <authorList>
            <consortium name="Pathogen Informatics"/>
        </authorList>
    </citation>
    <scope>NUCLEOTIDE SEQUENCE [LARGE SCALE GENOMIC DNA]</scope>
</reference>
<dbReference type="OrthoDB" id="5852617at2759"/>
<dbReference type="EMBL" id="UYYF01000015">
    <property type="protein sequence ID" value="VDM95127.1"/>
    <property type="molecule type" value="Genomic_DNA"/>
</dbReference>
<sequence length="281" mass="33304">MIPADPKPSCYVEKKPQQWHIDLENDEMREIMRPFLEYLKNEAETEIRRQNRKTSSYYEQKKKQLNMKLNTLITNARMHKVASTQTIISGENIHCITKPCISDDQISNAVVDSTSQQTVDRIFDLVMQKLSIQKTTETEMEIRKMKDIHREDLESVKKNYDEQLRVIERKNIQQINDIKHQIRQLKNEREKLQKKVDDLEKAAQNKELDFIKIEAENRMLHMENQRIKQTLAQQRDINENLEVKKANVLQDQILEAEIKKTEGNTDDRSENDTLFSDSEFS</sequence>
<feature type="compositionally biased region" description="Basic and acidic residues" evidence="2">
    <location>
        <begin position="257"/>
        <end position="271"/>
    </location>
</feature>
<gene>
    <name evidence="3" type="ORF">TCLT_LOCUS241</name>
</gene>
<feature type="region of interest" description="Disordered" evidence="2">
    <location>
        <begin position="257"/>
        <end position="281"/>
    </location>
</feature>
<keyword evidence="1" id="KW-0175">Coiled coil</keyword>
<evidence type="ECO:0000256" key="2">
    <source>
        <dbReference type="SAM" id="MobiDB-lite"/>
    </source>
</evidence>
<accession>A0A0N5CJM8</accession>
<proteinExistence type="predicted"/>
<keyword evidence="4" id="KW-1185">Reference proteome</keyword>
<dbReference type="WBParaSite" id="TCLT_0000024001-mRNA-1">
    <property type="protein sequence ID" value="TCLT_0000024001-mRNA-1"/>
    <property type="gene ID" value="TCLT_0000024001"/>
</dbReference>
<feature type="compositionally biased region" description="Polar residues" evidence="2">
    <location>
        <begin position="272"/>
        <end position="281"/>
    </location>
</feature>
<name>A0A0N5CJM8_THECL</name>
<reference evidence="5" key="1">
    <citation type="submission" date="2017-02" db="UniProtKB">
        <authorList>
            <consortium name="WormBaseParasite"/>
        </authorList>
    </citation>
    <scope>IDENTIFICATION</scope>
</reference>
<evidence type="ECO:0000256" key="1">
    <source>
        <dbReference type="SAM" id="Coils"/>
    </source>
</evidence>
<evidence type="ECO:0000313" key="3">
    <source>
        <dbReference type="EMBL" id="VDM95127.1"/>
    </source>
</evidence>